<feature type="compositionally biased region" description="Basic and acidic residues" evidence="1">
    <location>
        <begin position="84"/>
        <end position="100"/>
    </location>
</feature>
<accession>A0A9N7VD83</accession>
<sequence>MRHRIQSPRWDSESPDEPESRLRRHQSLRSPNNWTQGGQTPDPPQSSSLKTSGSVPKRHGGCPALTGTRPEPVSEQDGAPDDYTNTRDTQRAKERPEEARAPSMPLSYQ</sequence>
<evidence type="ECO:0000256" key="1">
    <source>
        <dbReference type="SAM" id="MobiDB-lite"/>
    </source>
</evidence>
<evidence type="ECO:0000313" key="3">
    <source>
        <dbReference type="Proteomes" id="UP001153269"/>
    </source>
</evidence>
<keyword evidence="3" id="KW-1185">Reference proteome</keyword>
<organism evidence="2 3">
    <name type="scientific">Pleuronectes platessa</name>
    <name type="common">European plaice</name>
    <dbReference type="NCBI Taxonomy" id="8262"/>
    <lineage>
        <taxon>Eukaryota</taxon>
        <taxon>Metazoa</taxon>
        <taxon>Chordata</taxon>
        <taxon>Craniata</taxon>
        <taxon>Vertebrata</taxon>
        <taxon>Euteleostomi</taxon>
        <taxon>Actinopterygii</taxon>
        <taxon>Neopterygii</taxon>
        <taxon>Teleostei</taxon>
        <taxon>Neoteleostei</taxon>
        <taxon>Acanthomorphata</taxon>
        <taxon>Carangaria</taxon>
        <taxon>Pleuronectiformes</taxon>
        <taxon>Pleuronectoidei</taxon>
        <taxon>Pleuronectidae</taxon>
        <taxon>Pleuronectes</taxon>
    </lineage>
</organism>
<protein>
    <submittedName>
        <fullName evidence="2">Uncharacterized protein</fullName>
    </submittedName>
</protein>
<name>A0A9N7VD83_PLEPL</name>
<proteinExistence type="predicted"/>
<dbReference type="Proteomes" id="UP001153269">
    <property type="component" value="Unassembled WGS sequence"/>
</dbReference>
<gene>
    <name evidence="2" type="ORF">PLEPLA_LOCUS38194</name>
</gene>
<comment type="caution">
    <text evidence="2">The sequence shown here is derived from an EMBL/GenBank/DDBJ whole genome shotgun (WGS) entry which is preliminary data.</text>
</comment>
<feature type="compositionally biased region" description="Polar residues" evidence="1">
    <location>
        <begin position="28"/>
        <end position="54"/>
    </location>
</feature>
<reference evidence="2" key="1">
    <citation type="submission" date="2020-03" db="EMBL/GenBank/DDBJ databases">
        <authorList>
            <person name="Weist P."/>
        </authorList>
    </citation>
    <scope>NUCLEOTIDE SEQUENCE</scope>
</reference>
<feature type="region of interest" description="Disordered" evidence="1">
    <location>
        <begin position="1"/>
        <end position="109"/>
    </location>
</feature>
<dbReference type="EMBL" id="CADEAL010004057">
    <property type="protein sequence ID" value="CAB1450502.1"/>
    <property type="molecule type" value="Genomic_DNA"/>
</dbReference>
<evidence type="ECO:0000313" key="2">
    <source>
        <dbReference type="EMBL" id="CAB1450502.1"/>
    </source>
</evidence>
<dbReference type="AlphaFoldDB" id="A0A9N7VD83"/>